<evidence type="ECO:0000256" key="8">
    <source>
        <dbReference type="SAM" id="MobiDB-lite"/>
    </source>
</evidence>
<keyword evidence="4" id="KW-0132">Cell division</keyword>
<dbReference type="RefSeq" id="WP_056961611.1">
    <property type="nucleotide sequence ID" value="NZ_AYZI01000004.1"/>
</dbReference>
<evidence type="ECO:0000256" key="3">
    <source>
        <dbReference type="ARBA" id="ARBA00022490"/>
    </source>
</evidence>
<keyword evidence="5 7" id="KW-0175">Coiled coil</keyword>
<evidence type="ECO:0000256" key="1">
    <source>
        <dbReference type="ARBA" id="ARBA00004496"/>
    </source>
</evidence>
<evidence type="ECO:0000313" key="9">
    <source>
        <dbReference type="EMBL" id="KRM91653.1"/>
    </source>
</evidence>
<reference evidence="9 10" key="1">
    <citation type="journal article" date="2015" name="Genome Announc.">
        <title>Expanding the biotechnology potential of lactobacilli through comparative genomics of 213 strains and associated genera.</title>
        <authorList>
            <person name="Sun Z."/>
            <person name="Harris H.M."/>
            <person name="McCann A."/>
            <person name="Guo C."/>
            <person name="Argimon S."/>
            <person name="Zhang W."/>
            <person name="Yang X."/>
            <person name="Jeffery I.B."/>
            <person name="Cooney J.C."/>
            <person name="Kagawa T.F."/>
            <person name="Liu W."/>
            <person name="Song Y."/>
            <person name="Salvetti E."/>
            <person name="Wrobel A."/>
            <person name="Rasinkangas P."/>
            <person name="Parkhill J."/>
            <person name="Rea M.C."/>
            <person name="O'Sullivan O."/>
            <person name="Ritari J."/>
            <person name="Douillard F.P."/>
            <person name="Paul Ross R."/>
            <person name="Yang R."/>
            <person name="Briner A.E."/>
            <person name="Felis G.E."/>
            <person name="de Vos W.M."/>
            <person name="Barrangou R."/>
            <person name="Klaenhammer T.R."/>
            <person name="Caufield P.W."/>
            <person name="Cui Y."/>
            <person name="Zhang H."/>
            <person name="O'Toole P.W."/>
        </authorList>
    </citation>
    <scope>NUCLEOTIDE SEQUENCE [LARGE SCALE GENOMIC DNA]</scope>
    <source>
        <strain evidence="9 10">DSM 22689</strain>
    </source>
</reference>
<evidence type="ECO:0000256" key="7">
    <source>
        <dbReference type="SAM" id="Coils"/>
    </source>
</evidence>
<name>A0A0R2CJX4_9LACO</name>
<dbReference type="PANTHER" id="PTHR35794">
    <property type="entry name" value="CELL DIVISION PROTEIN DIVIVA"/>
    <property type="match status" value="1"/>
</dbReference>
<feature type="region of interest" description="Disordered" evidence="8">
    <location>
        <begin position="185"/>
        <end position="210"/>
    </location>
</feature>
<dbReference type="InterPro" id="IPR019933">
    <property type="entry name" value="DivIVA_domain"/>
</dbReference>
<dbReference type="GO" id="GO:0051301">
    <property type="term" value="P:cell division"/>
    <property type="evidence" value="ECO:0007669"/>
    <property type="project" value="UniProtKB-KW"/>
</dbReference>
<dbReference type="PANTHER" id="PTHR35794:SF2">
    <property type="entry name" value="CELL DIVISION PROTEIN DIVIVA"/>
    <property type="match status" value="1"/>
</dbReference>
<dbReference type="PATRIC" id="fig|1423745.4.peg.838"/>
<dbReference type="STRING" id="1423745.GCA_001311215_01302"/>
<evidence type="ECO:0000256" key="5">
    <source>
        <dbReference type="ARBA" id="ARBA00023054"/>
    </source>
</evidence>
<dbReference type="NCBIfam" id="TIGR03544">
    <property type="entry name" value="DivI1A_domain"/>
    <property type="match status" value="1"/>
</dbReference>
<dbReference type="AlphaFoldDB" id="A0A0R2CJX4"/>
<keyword evidence="3" id="KW-0963">Cytoplasm</keyword>
<dbReference type="GO" id="GO:0005737">
    <property type="term" value="C:cytoplasm"/>
    <property type="evidence" value="ECO:0007669"/>
    <property type="project" value="UniProtKB-SubCell"/>
</dbReference>
<organism evidence="9 10">
    <name type="scientific">Fructilactobacillus florum DSM 22689 = JCM 16035</name>
    <dbReference type="NCBI Taxonomy" id="1423745"/>
    <lineage>
        <taxon>Bacteria</taxon>
        <taxon>Bacillati</taxon>
        <taxon>Bacillota</taxon>
        <taxon>Bacilli</taxon>
        <taxon>Lactobacillales</taxon>
        <taxon>Lactobacillaceae</taxon>
        <taxon>Fructilactobacillus</taxon>
    </lineage>
</organism>
<dbReference type="InterPro" id="IPR007793">
    <property type="entry name" value="DivIVA_fam"/>
</dbReference>
<dbReference type="Gene3D" id="6.10.250.660">
    <property type="match status" value="1"/>
</dbReference>
<keyword evidence="6" id="KW-0131">Cell cycle</keyword>
<accession>A0A0R2CJX4</accession>
<dbReference type="EMBL" id="AYZI01000004">
    <property type="protein sequence ID" value="KRM91653.1"/>
    <property type="molecule type" value="Genomic_DNA"/>
</dbReference>
<evidence type="ECO:0008006" key="11">
    <source>
        <dbReference type="Google" id="ProtNLM"/>
    </source>
</evidence>
<comment type="similarity">
    <text evidence="2">Belongs to the DivIVA family.</text>
</comment>
<gene>
    <name evidence="9" type="ORF">FC87_GL000789</name>
</gene>
<comment type="caution">
    <text evidence="9">The sequence shown here is derived from an EMBL/GenBank/DDBJ whole genome shotgun (WGS) entry which is preliminary data.</text>
</comment>
<comment type="subcellular location">
    <subcellularLocation>
        <location evidence="1">Cytoplasm</location>
    </subcellularLocation>
</comment>
<sequence length="222" mass="24907">MVLSAADIHNKKFSTKMRGYNIDEVNDFLNQIIKDYQILKEENDQLTAKLKQSSDALSYYDDLKGSLNQSILVAQEAADNVKQTADHQAQQTIAAAQNKADELLSAATQQANQVLAESSKKAAAVVVATNDYRDSIKTFRTKMIAMLQTQLEFANRSDWTELLEGSDYHQFQEINDAVKQLDSLRSNSVESEGSQSLPKRKQRSEYSEPTVLIFPNGEVRPI</sequence>
<feature type="coiled-coil region" evidence="7">
    <location>
        <begin position="29"/>
        <end position="56"/>
    </location>
</feature>
<evidence type="ECO:0000256" key="6">
    <source>
        <dbReference type="ARBA" id="ARBA00023306"/>
    </source>
</evidence>
<proteinExistence type="inferred from homology"/>
<feature type="compositionally biased region" description="Polar residues" evidence="8">
    <location>
        <begin position="185"/>
        <end position="197"/>
    </location>
</feature>
<evidence type="ECO:0000256" key="2">
    <source>
        <dbReference type="ARBA" id="ARBA00009008"/>
    </source>
</evidence>
<dbReference type="Pfam" id="PF05103">
    <property type="entry name" value="DivIVA"/>
    <property type="match status" value="1"/>
</dbReference>
<evidence type="ECO:0000313" key="10">
    <source>
        <dbReference type="Proteomes" id="UP000051586"/>
    </source>
</evidence>
<protein>
    <recommendedName>
        <fullName evidence="11">Cell division initiation protein</fullName>
    </recommendedName>
</protein>
<dbReference type="Proteomes" id="UP000051586">
    <property type="component" value="Unassembled WGS sequence"/>
</dbReference>
<evidence type="ECO:0000256" key="4">
    <source>
        <dbReference type="ARBA" id="ARBA00022618"/>
    </source>
</evidence>